<dbReference type="Proteomes" id="UP000255335">
    <property type="component" value="Unassembled WGS sequence"/>
</dbReference>
<dbReference type="Pfam" id="PF12796">
    <property type="entry name" value="Ank_2"/>
    <property type="match status" value="1"/>
</dbReference>
<protein>
    <submittedName>
        <fullName evidence="1">Ankyrin repeats (3 copies)</fullName>
    </submittedName>
</protein>
<proteinExistence type="predicted"/>
<gene>
    <name evidence="1" type="ORF">NCTC12221_00253</name>
</gene>
<organism evidence="1 2">
    <name type="scientific">Helicobacter cinaedi</name>
    <dbReference type="NCBI Taxonomy" id="213"/>
    <lineage>
        <taxon>Bacteria</taxon>
        <taxon>Pseudomonadati</taxon>
        <taxon>Campylobacterota</taxon>
        <taxon>Epsilonproteobacteria</taxon>
        <taxon>Campylobacterales</taxon>
        <taxon>Helicobacteraceae</taxon>
        <taxon>Helicobacter</taxon>
    </lineage>
</organism>
<dbReference type="AlphaFoldDB" id="A0A377JML4"/>
<dbReference type="InterPro" id="IPR036770">
    <property type="entry name" value="Ankyrin_rpt-contain_sf"/>
</dbReference>
<dbReference type="InterPro" id="IPR002110">
    <property type="entry name" value="Ankyrin_rpt"/>
</dbReference>
<reference evidence="1 2" key="1">
    <citation type="submission" date="2018-06" db="EMBL/GenBank/DDBJ databases">
        <authorList>
            <consortium name="Pathogen Informatics"/>
            <person name="Doyle S."/>
        </authorList>
    </citation>
    <scope>NUCLEOTIDE SEQUENCE [LARGE SCALE GENOMIC DNA]</scope>
    <source>
        <strain evidence="1 2">NCTC12221</strain>
    </source>
</reference>
<dbReference type="SUPFAM" id="SSF48403">
    <property type="entry name" value="Ankyrin repeat"/>
    <property type="match status" value="1"/>
</dbReference>
<evidence type="ECO:0000313" key="2">
    <source>
        <dbReference type="Proteomes" id="UP000255335"/>
    </source>
</evidence>
<dbReference type="Gene3D" id="1.25.40.20">
    <property type="entry name" value="Ankyrin repeat-containing domain"/>
    <property type="match status" value="1"/>
</dbReference>
<dbReference type="EMBL" id="UGHZ01000001">
    <property type="protein sequence ID" value="STP08834.1"/>
    <property type="molecule type" value="Genomic_DNA"/>
</dbReference>
<name>A0A377JML4_9HELI</name>
<accession>A0A377JML4</accession>
<evidence type="ECO:0000313" key="1">
    <source>
        <dbReference type="EMBL" id="STP08834.1"/>
    </source>
</evidence>
<dbReference type="RefSeq" id="WP_115025652.1">
    <property type="nucleotide sequence ID" value="NZ_UGHZ01000001.1"/>
</dbReference>
<dbReference type="SMART" id="SM00248">
    <property type="entry name" value="ANK"/>
    <property type="match status" value="4"/>
</dbReference>
<sequence length="317" mass="36590">MLHRYIFISLCAFEFAFGGWFVESWSLEDPPTLEQSLNALLEVDCKKVELLKGITPKSHYKGSEAVKECEIEQKLLRVIIEDDAQGYQKMLDNNQWSRYFLFYTTQSPRLEITPLMVSIVFDSYNVFELILAESGRVDLLTKDKPRFNINRMMLDDYSSLGAFQLQDRIFDVNGVSALDLAAMYHRYGMFWEILKKGAEYNNRKHPNSNGIVTFGDSHILELMLYFDESFLRDFGGGNMLHFVARDGNMELLEYLIKEKQVPVDSLKAGETPLDAALNAKNFQKKPQIEIAKKLIELGATPSEANERRLKRLLQKEQ</sequence>